<dbReference type="AlphaFoldDB" id="A0A220U9E3"/>
<reference evidence="1 2" key="1">
    <citation type="submission" date="2017-07" db="EMBL/GenBank/DDBJ databases">
        <title>Virgibacillus sp. LM2416.</title>
        <authorList>
            <person name="Tak E.J."/>
            <person name="Bae J.-W."/>
        </authorList>
    </citation>
    <scope>NUCLEOTIDE SEQUENCE [LARGE SCALE GENOMIC DNA]</scope>
    <source>
        <strain evidence="1 2">LM2416</strain>
    </source>
</reference>
<dbReference type="KEGG" id="vil:CFK37_19820"/>
<dbReference type="Pfam" id="PF02810">
    <property type="entry name" value="SEC-C"/>
    <property type="match status" value="1"/>
</dbReference>
<dbReference type="PANTHER" id="PTHR33747">
    <property type="entry name" value="UPF0225 PROTEIN SCO1677"/>
    <property type="match status" value="1"/>
</dbReference>
<dbReference type="Proteomes" id="UP000198312">
    <property type="component" value="Chromosome"/>
</dbReference>
<dbReference type="PANTHER" id="PTHR33747:SF1">
    <property type="entry name" value="ADENYLATE CYCLASE-ASSOCIATED CAP C-TERMINAL DOMAIN-CONTAINING PROTEIN"/>
    <property type="match status" value="1"/>
</dbReference>
<dbReference type="EMBL" id="CP022315">
    <property type="protein sequence ID" value="ASK64491.1"/>
    <property type="molecule type" value="Genomic_DNA"/>
</dbReference>
<dbReference type="Gene3D" id="3.10.450.50">
    <property type="match status" value="1"/>
</dbReference>
<dbReference type="SUPFAM" id="SSF103642">
    <property type="entry name" value="Sec-C motif"/>
    <property type="match status" value="1"/>
</dbReference>
<evidence type="ECO:0008006" key="3">
    <source>
        <dbReference type="Google" id="ProtNLM"/>
    </source>
</evidence>
<organism evidence="1 2">
    <name type="scientific">Virgibacillus phasianinus</name>
    <dbReference type="NCBI Taxonomy" id="2017483"/>
    <lineage>
        <taxon>Bacteria</taxon>
        <taxon>Bacillati</taxon>
        <taxon>Bacillota</taxon>
        <taxon>Bacilli</taxon>
        <taxon>Bacillales</taxon>
        <taxon>Bacillaceae</taxon>
        <taxon>Virgibacillus</taxon>
    </lineage>
</organism>
<gene>
    <name evidence="1" type="ORF">CFK37_19820</name>
</gene>
<accession>A0A220U9E3</accession>
<dbReference type="OrthoDB" id="9814022at2"/>
<evidence type="ECO:0000313" key="2">
    <source>
        <dbReference type="Proteomes" id="UP000198312"/>
    </source>
</evidence>
<protein>
    <recommendedName>
        <fullName evidence="3">Zinc chelation protein SecC</fullName>
    </recommendedName>
</protein>
<dbReference type="InterPro" id="IPR004027">
    <property type="entry name" value="SEC_C_motif"/>
</dbReference>
<evidence type="ECO:0000313" key="1">
    <source>
        <dbReference type="EMBL" id="ASK64491.1"/>
    </source>
</evidence>
<name>A0A220U9E3_9BACI</name>
<proteinExistence type="predicted"/>
<sequence>MDKNVEDQMKQTLDGLKDDRRKFEEEQFNKFWAEISVPLTLQNGLNKYTKNELGEIRKHLGIKNASNLKKADLAALLQERIPEHLENICFLFDTERFKMLTKIADKGGYISAPNLKDEQIDYLRATGFLYTGTYNGEKIVAVPDELIETIRTLKNYLNLRASISRNTDWIKLSQGLLYYYGTLTATQLVEMVEEYTKEPIEFGAYLDVISEANAYRHEIYINEDGFSTGRILDPKRVKQEHQARSGLDYYPFTKQQLLAAGEPEFVDRNKSYLNLVNFLVKNFEVDRSEADEMVEECVYATRIGDSPNNILTFLSYSLEFDNGDAVRALMDKVVDLMNNTREWFLKGYTSNELSKQEKKKEANHNGKTVVKVGRNDPCPCGSGKKYKKCCGR</sequence>
<keyword evidence="2" id="KW-1185">Reference proteome</keyword>